<organism evidence="2 3">
    <name type="scientific">Mycolicibacterium frederiksbergense</name>
    <dbReference type="NCBI Taxonomy" id="117567"/>
    <lineage>
        <taxon>Bacteria</taxon>
        <taxon>Bacillati</taxon>
        <taxon>Actinomycetota</taxon>
        <taxon>Actinomycetes</taxon>
        <taxon>Mycobacteriales</taxon>
        <taxon>Mycobacteriaceae</taxon>
        <taxon>Mycolicibacterium</taxon>
    </lineage>
</organism>
<keyword evidence="3" id="KW-1185">Reference proteome</keyword>
<evidence type="ECO:0000313" key="2">
    <source>
        <dbReference type="EMBL" id="MDH6194363.1"/>
    </source>
</evidence>
<evidence type="ECO:0000313" key="3">
    <source>
        <dbReference type="Proteomes" id="UP001160130"/>
    </source>
</evidence>
<feature type="region of interest" description="Disordered" evidence="1">
    <location>
        <begin position="30"/>
        <end position="56"/>
    </location>
</feature>
<proteinExistence type="predicted"/>
<comment type="caution">
    <text evidence="2">The sequence shown here is derived from an EMBL/GenBank/DDBJ whole genome shotgun (WGS) entry which is preliminary data.</text>
</comment>
<gene>
    <name evidence="2" type="ORF">M2272_000984</name>
</gene>
<accession>A0ABT6KUH5</accession>
<sequence>MPSPALLFWAVPTTRNSSGFIRFRGAMSPATAVANPSNGPDTADPTPSAGKIHDFQ</sequence>
<dbReference type="EMBL" id="JARXVE010000001">
    <property type="protein sequence ID" value="MDH6194363.1"/>
    <property type="molecule type" value="Genomic_DNA"/>
</dbReference>
<reference evidence="2 3" key="1">
    <citation type="submission" date="2023-04" db="EMBL/GenBank/DDBJ databases">
        <title>Forest soil microbial communities from Buena Vista Peninsula, Colon Province, Panama.</title>
        <authorList>
            <person name="Bouskill N."/>
        </authorList>
    </citation>
    <scope>NUCLEOTIDE SEQUENCE [LARGE SCALE GENOMIC DNA]</scope>
    <source>
        <strain evidence="2 3">AC80</strain>
    </source>
</reference>
<protein>
    <submittedName>
        <fullName evidence="2">Uncharacterized protein</fullName>
    </submittedName>
</protein>
<evidence type="ECO:0000256" key="1">
    <source>
        <dbReference type="SAM" id="MobiDB-lite"/>
    </source>
</evidence>
<dbReference type="Proteomes" id="UP001160130">
    <property type="component" value="Unassembled WGS sequence"/>
</dbReference>
<name>A0ABT6KUH5_9MYCO</name>